<protein>
    <submittedName>
        <fullName evidence="2">Uncharacterized protein</fullName>
    </submittedName>
</protein>
<dbReference type="Proteomes" id="UP000479710">
    <property type="component" value="Unassembled WGS sequence"/>
</dbReference>
<dbReference type="AlphaFoldDB" id="A0A6G1C499"/>
<feature type="region of interest" description="Disordered" evidence="1">
    <location>
        <begin position="114"/>
        <end position="147"/>
    </location>
</feature>
<keyword evidence="3" id="KW-1185">Reference proteome</keyword>
<proteinExistence type="predicted"/>
<comment type="caution">
    <text evidence="2">The sequence shown here is derived from an EMBL/GenBank/DDBJ whole genome shotgun (WGS) entry which is preliminary data.</text>
</comment>
<dbReference type="EMBL" id="SPHZ02000010">
    <property type="protein sequence ID" value="KAF0894851.1"/>
    <property type="molecule type" value="Genomic_DNA"/>
</dbReference>
<name>A0A6G1C499_9ORYZ</name>
<sequence>MVARSGNPGRGVSPTIMCNCQCFISSTSLCSNSFNIKCSSSSTSLSSKCFNFKVSISSTYKVSIYSTSLSSKCFSFKVSISSTFKVSSIAPASPALANVPSSPCAPVGDDSKIPQSIISSGPSMHEKKNRKKSARKEKDSDDFDADVKELTTNTEVEELYKRCIHLNM</sequence>
<evidence type="ECO:0000313" key="2">
    <source>
        <dbReference type="EMBL" id="KAF0894851.1"/>
    </source>
</evidence>
<gene>
    <name evidence="2" type="ORF">E2562_004863</name>
</gene>
<evidence type="ECO:0000313" key="3">
    <source>
        <dbReference type="Proteomes" id="UP000479710"/>
    </source>
</evidence>
<evidence type="ECO:0000256" key="1">
    <source>
        <dbReference type="SAM" id="MobiDB-lite"/>
    </source>
</evidence>
<accession>A0A6G1C499</accession>
<reference evidence="2 3" key="1">
    <citation type="submission" date="2019-11" db="EMBL/GenBank/DDBJ databases">
        <title>Whole genome sequence of Oryza granulata.</title>
        <authorList>
            <person name="Li W."/>
        </authorList>
    </citation>
    <scope>NUCLEOTIDE SEQUENCE [LARGE SCALE GENOMIC DNA]</scope>
    <source>
        <strain evidence="3">cv. Menghai</strain>
        <tissue evidence="2">Leaf</tissue>
    </source>
</reference>
<organism evidence="2 3">
    <name type="scientific">Oryza meyeriana var. granulata</name>
    <dbReference type="NCBI Taxonomy" id="110450"/>
    <lineage>
        <taxon>Eukaryota</taxon>
        <taxon>Viridiplantae</taxon>
        <taxon>Streptophyta</taxon>
        <taxon>Embryophyta</taxon>
        <taxon>Tracheophyta</taxon>
        <taxon>Spermatophyta</taxon>
        <taxon>Magnoliopsida</taxon>
        <taxon>Liliopsida</taxon>
        <taxon>Poales</taxon>
        <taxon>Poaceae</taxon>
        <taxon>BOP clade</taxon>
        <taxon>Oryzoideae</taxon>
        <taxon>Oryzeae</taxon>
        <taxon>Oryzinae</taxon>
        <taxon>Oryza</taxon>
        <taxon>Oryza meyeriana</taxon>
    </lineage>
</organism>